<dbReference type="OrthoDB" id="3399at2759"/>
<evidence type="ECO:0000313" key="1">
    <source>
        <dbReference type="EMBL" id="KAG5587191.1"/>
    </source>
</evidence>
<name>A0A9J5XHV4_SOLCO</name>
<organism evidence="1 2">
    <name type="scientific">Solanum commersonii</name>
    <name type="common">Commerson's wild potato</name>
    <name type="synonym">Commerson's nightshade</name>
    <dbReference type="NCBI Taxonomy" id="4109"/>
    <lineage>
        <taxon>Eukaryota</taxon>
        <taxon>Viridiplantae</taxon>
        <taxon>Streptophyta</taxon>
        <taxon>Embryophyta</taxon>
        <taxon>Tracheophyta</taxon>
        <taxon>Spermatophyta</taxon>
        <taxon>Magnoliopsida</taxon>
        <taxon>eudicotyledons</taxon>
        <taxon>Gunneridae</taxon>
        <taxon>Pentapetalae</taxon>
        <taxon>asterids</taxon>
        <taxon>lamiids</taxon>
        <taxon>Solanales</taxon>
        <taxon>Solanaceae</taxon>
        <taxon>Solanoideae</taxon>
        <taxon>Solaneae</taxon>
        <taxon>Solanum</taxon>
    </lineage>
</organism>
<evidence type="ECO:0000313" key="2">
    <source>
        <dbReference type="Proteomes" id="UP000824120"/>
    </source>
</evidence>
<sequence length="120" mass="13854">MKERDEWVVIWRSHMMEIKADRNDGSLVLVKHGAEAITNHNMLVSPLMLFHIEDLSNVESFHVNFVVGRPLFTKKYRHLTVESKLTREDLSGLVRPGAYSKQYAIDAPMHLTFEYVEGPS</sequence>
<keyword evidence="2" id="KW-1185">Reference proteome</keyword>
<dbReference type="AlphaFoldDB" id="A0A9J5XHV4"/>
<protein>
    <submittedName>
        <fullName evidence="1">Uncharacterized protein</fullName>
    </submittedName>
</protein>
<dbReference type="EMBL" id="JACXVP010000009">
    <property type="protein sequence ID" value="KAG5587191.1"/>
    <property type="molecule type" value="Genomic_DNA"/>
</dbReference>
<gene>
    <name evidence="1" type="ORF">H5410_047625</name>
</gene>
<comment type="caution">
    <text evidence="1">The sequence shown here is derived from an EMBL/GenBank/DDBJ whole genome shotgun (WGS) entry which is preliminary data.</text>
</comment>
<proteinExistence type="predicted"/>
<reference evidence="1 2" key="1">
    <citation type="submission" date="2020-09" db="EMBL/GenBank/DDBJ databases">
        <title>De no assembly of potato wild relative species, Solanum commersonii.</title>
        <authorList>
            <person name="Cho K."/>
        </authorList>
    </citation>
    <scope>NUCLEOTIDE SEQUENCE [LARGE SCALE GENOMIC DNA]</scope>
    <source>
        <strain evidence="1">LZ3.2</strain>
        <tissue evidence="1">Leaf</tissue>
    </source>
</reference>
<dbReference type="Proteomes" id="UP000824120">
    <property type="component" value="Chromosome 9"/>
</dbReference>
<accession>A0A9J5XHV4</accession>